<protein>
    <recommendedName>
        <fullName evidence="1">Glycoside hydrolase family 19 catalytic domain-containing protein</fullName>
    </recommendedName>
</protein>
<dbReference type="Gene3D" id="1.10.530.10">
    <property type="match status" value="1"/>
</dbReference>
<evidence type="ECO:0000313" key="2">
    <source>
        <dbReference type="EMBL" id="CAD5224364.1"/>
    </source>
</evidence>
<dbReference type="InterPro" id="IPR023346">
    <property type="entry name" value="Lysozyme-like_dom_sf"/>
</dbReference>
<dbReference type="SUPFAM" id="SSF53955">
    <property type="entry name" value="Lysozyme-like"/>
    <property type="match status" value="1"/>
</dbReference>
<dbReference type="InterPro" id="IPR000726">
    <property type="entry name" value="Glyco_hydro_19_cat"/>
</dbReference>
<organism evidence="2 3">
    <name type="scientific">Bursaphelenchus okinawaensis</name>
    <dbReference type="NCBI Taxonomy" id="465554"/>
    <lineage>
        <taxon>Eukaryota</taxon>
        <taxon>Metazoa</taxon>
        <taxon>Ecdysozoa</taxon>
        <taxon>Nematoda</taxon>
        <taxon>Chromadorea</taxon>
        <taxon>Rhabditida</taxon>
        <taxon>Tylenchina</taxon>
        <taxon>Tylenchomorpha</taxon>
        <taxon>Aphelenchoidea</taxon>
        <taxon>Aphelenchoididae</taxon>
        <taxon>Bursaphelenchus</taxon>
    </lineage>
</organism>
<evidence type="ECO:0000259" key="1">
    <source>
        <dbReference type="Pfam" id="PF00182"/>
    </source>
</evidence>
<reference evidence="2" key="1">
    <citation type="submission" date="2020-09" db="EMBL/GenBank/DDBJ databases">
        <authorList>
            <person name="Kikuchi T."/>
        </authorList>
    </citation>
    <scope>NUCLEOTIDE SEQUENCE</scope>
    <source>
        <strain evidence="2">SH1</strain>
    </source>
</reference>
<feature type="domain" description="Glycoside hydrolase family 19 catalytic" evidence="1">
    <location>
        <begin position="206"/>
        <end position="349"/>
    </location>
</feature>
<dbReference type="Pfam" id="PF00182">
    <property type="entry name" value="Glyco_hydro_19"/>
    <property type="match status" value="1"/>
</dbReference>
<name>A0A811LB15_9BILA</name>
<keyword evidence="3" id="KW-1185">Reference proteome</keyword>
<dbReference type="EMBL" id="CAJFDH010000005">
    <property type="protein sequence ID" value="CAD5224364.1"/>
    <property type="molecule type" value="Genomic_DNA"/>
</dbReference>
<dbReference type="AlphaFoldDB" id="A0A811LB15"/>
<dbReference type="OrthoDB" id="5985073at2759"/>
<dbReference type="Gene3D" id="3.30.20.10">
    <property type="entry name" value="Endochitinase, domain 2"/>
    <property type="match status" value="1"/>
</dbReference>
<dbReference type="EMBL" id="CAJFCW020000005">
    <property type="protein sequence ID" value="CAG9119825.1"/>
    <property type="molecule type" value="Genomic_DNA"/>
</dbReference>
<dbReference type="PANTHER" id="PTHR47836">
    <property type="entry name" value="PROTEIN CBG09520-RELATED"/>
    <property type="match status" value="1"/>
</dbReference>
<comment type="caution">
    <text evidence="2">The sequence shown here is derived from an EMBL/GenBank/DDBJ whole genome shotgun (WGS) entry which is preliminary data.</text>
</comment>
<dbReference type="GO" id="GO:0006032">
    <property type="term" value="P:chitin catabolic process"/>
    <property type="evidence" value="ECO:0007669"/>
    <property type="project" value="InterPro"/>
</dbReference>
<dbReference type="Proteomes" id="UP000783686">
    <property type="component" value="Unassembled WGS sequence"/>
</dbReference>
<dbReference type="CDD" id="cd00325">
    <property type="entry name" value="chitinase_GH19"/>
    <property type="match status" value="1"/>
</dbReference>
<accession>A0A811LB15</accession>
<dbReference type="PANTHER" id="PTHR47836:SF1">
    <property type="entry name" value="GLYCO_HYDRO_19_CAT DOMAIN-CONTAINING PROTEIN"/>
    <property type="match status" value="1"/>
</dbReference>
<gene>
    <name evidence="2" type="ORF">BOKJ2_LOCUS11042</name>
</gene>
<dbReference type="Proteomes" id="UP000614601">
    <property type="component" value="Unassembled WGS sequence"/>
</dbReference>
<proteinExistence type="predicted"/>
<dbReference type="GO" id="GO:0004568">
    <property type="term" value="F:chitinase activity"/>
    <property type="evidence" value="ECO:0007669"/>
    <property type="project" value="InterPro"/>
</dbReference>
<dbReference type="GO" id="GO:0016998">
    <property type="term" value="P:cell wall macromolecule catabolic process"/>
    <property type="evidence" value="ECO:0007669"/>
    <property type="project" value="InterPro"/>
</dbReference>
<evidence type="ECO:0000313" key="3">
    <source>
        <dbReference type="Proteomes" id="UP000614601"/>
    </source>
</evidence>
<sequence length="454" mass="52239">MDGLYIHCIAVWICFCSIVYGITCPKPKRYGRPPPENCREPMDPNLKPKSALEKWFTKEMFEDFFPKANHGWGLHKCQPYSYDSFILAARYFPEFGAGIKGGKPPYTTRDLQRRDVAAFFAHVIAETGENDLRLYTLIKNPKLADECFYRGGLYHFFEGGPKSRLFSSSRHGFSLDEGESCIEDGRYCATNPEVDFWYPCNQPNRQSSLNHTTYSGCYFGRGPLQLSWNYNYGQFQQFLHTHGIDVDLLSNPNELLTKNDPPLAMLSALWFYMTPQPPKPSMHDIMMGNWHPSEKNKRADYKGSVFGPTNLVINNECGGEDEETPGGPKENRRIKAFRWFCDKLGIEPGISRTLSCKGMVNGFDAIQQKLSWQPDWANMWKAEPCDCAPAPYPGVIPYYEPKLYRAHAVRDNDRNRLRCVFSIYRNPDIYRIDQNNSPCLNHTVKIRLSRFGPE</sequence>